<dbReference type="Proteomes" id="UP000326062">
    <property type="component" value="Unassembled WGS sequence"/>
</dbReference>
<dbReference type="EMBL" id="VCEB01000024">
    <property type="protein sequence ID" value="KAB0354195.1"/>
    <property type="molecule type" value="Genomic_DNA"/>
</dbReference>
<dbReference type="InterPro" id="IPR037231">
    <property type="entry name" value="NAP-like_sf"/>
</dbReference>
<evidence type="ECO:0000313" key="4">
    <source>
        <dbReference type="Proteomes" id="UP000326062"/>
    </source>
</evidence>
<dbReference type="AlphaFoldDB" id="A0A5N3VZ32"/>
<protein>
    <submittedName>
        <fullName evidence="3">Uncharacterized protein</fullName>
    </submittedName>
</protein>
<proteinExistence type="predicted"/>
<comment type="caution">
    <text evidence="3">The sequence shown here is derived from an EMBL/GenBank/DDBJ whole genome shotgun (WGS) entry which is preliminary data.</text>
</comment>
<evidence type="ECO:0000256" key="1">
    <source>
        <dbReference type="SAM" id="MobiDB-lite"/>
    </source>
</evidence>
<evidence type="ECO:0000256" key="2">
    <source>
        <dbReference type="SAM" id="Phobius"/>
    </source>
</evidence>
<keyword evidence="4" id="KW-1185">Reference proteome</keyword>
<organism evidence="3 4">
    <name type="scientific">Muntiacus reevesi</name>
    <name type="common">Reeves' muntjac</name>
    <name type="synonym">Cervus reevesi</name>
    <dbReference type="NCBI Taxonomy" id="9886"/>
    <lineage>
        <taxon>Eukaryota</taxon>
        <taxon>Metazoa</taxon>
        <taxon>Chordata</taxon>
        <taxon>Craniata</taxon>
        <taxon>Vertebrata</taxon>
        <taxon>Euteleostomi</taxon>
        <taxon>Mammalia</taxon>
        <taxon>Eutheria</taxon>
        <taxon>Laurasiatheria</taxon>
        <taxon>Artiodactyla</taxon>
        <taxon>Ruminantia</taxon>
        <taxon>Pecora</taxon>
        <taxon>Cervidae</taxon>
        <taxon>Muntiacinae</taxon>
        <taxon>Muntiacus</taxon>
    </lineage>
</organism>
<keyword evidence="2" id="KW-0812">Transmembrane</keyword>
<feature type="transmembrane region" description="Helical" evidence="2">
    <location>
        <begin position="198"/>
        <end position="224"/>
    </location>
</feature>
<keyword evidence="2" id="KW-0472">Membrane</keyword>
<reference evidence="3 4" key="1">
    <citation type="submission" date="2019-06" db="EMBL/GenBank/DDBJ databases">
        <title>Discovery of a novel chromosome fission-fusion reversal in muntjac.</title>
        <authorList>
            <person name="Mudd A.B."/>
            <person name="Bredeson J.V."/>
            <person name="Baum R."/>
            <person name="Hockemeyer D."/>
            <person name="Rokhsar D.S."/>
        </authorList>
    </citation>
    <scope>NUCLEOTIDE SEQUENCE [LARGE SCALE GENOMIC DNA]</scope>
    <source>
        <strain evidence="3">UCam_UCB_Mr</strain>
        <tissue evidence="3">Fibroblast cell line</tissue>
    </source>
</reference>
<name>A0A5N3VZ32_MUNRE</name>
<evidence type="ECO:0000313" key="3">
    <source>
        <dbReference type="EMBL" id="KAB0354195.1"/>
    </source>
</evidence>
<feature type="region of interest" description="Disordered" evidence="1">
    <location>
        <begin position="83"/>
        <end position="103"/>
    </location>
</feature>
<gene>
    <name evidence="3" type="ORF">FD755_023120</name>
</gene>
<sequence>MSGPVASAPARGHSQEGGSVLGLRTFLPPVGTPGEEVTVSVVEAVEDSGGRGGVLVDGDEAGIGRECQLLAEDVMEEVEVELEEKTVEEQGLERPRGPSERPAPNALQALTALQLEVSSLHEENRRAYHHLAWRSAILQGIPGFWAKTSVIPSSHLILCCSLLLLPTTLPSIRVFSNESTLHIRCSSSVSAIRVMPSAYLRLLTFLPAIVIPACASSSPVFLMIKDIFDTKRP</sequence>
<accession>A0A5N3VZ32</accession>
<keyword evidence="2" id="KW-1133">Transmembrane helix</keyword>
<feature type="compositionally biased region" description="Basic and acidic residues" evidence="1">
    <location>
        <begin position="83"/>
        <end position="99"/>
    </location>
</feature>
<feature type="region of interest" description="Disordered" evidence="1">
    <location>
        <begin position="1"/>
        <end position="34"/>
    </location>
</feature>
<dbReference type="SUPFAM" id="SSF143113">
    <property type="entry name" value="NAP-like"/>
    <property type="match status" value="1"/>
</dbReference>